<keyword evidence="3" id="KW-0645">Protease</keyword>
<evidence type="ECO:0000259" key="9">
    <source>
        <dbReference type="Pfam" id="PF20255"/>
    </source>
</evidence>
<evidence type="ECO:0000256" key="6">
    <source>
        <dbReference type="ARBA" id="ARBA00022807"/>
    </source>
</evidence>
<evidence type="ECO:0000256" key="3">
    <source>
        <dbReference type="ARBA" id="ARBA00022670"/>
    </source>
</evidence>
<feature type="domain" description="DUF3645" evidence="8">
    <location>
        <begin position="2281"/>
        <end position="2309"/>
    </location>
</feature>
<evidence type="ECO:0000313" key="10">
    <source>
        <dbReference type="EMBL" id="CAI9912614.1"/>
    </source>
</evidence>
<evidence type="ECO:0000256" key="1">
    <source>
        <dbReference type="ARBA" id="ARBA00000707"/>
    </source>
</evidence>
<dbReference type="EMBL" id="CATOUU010000003">
    <property type="protein sequence ID" value="CAI9912614.1"/>
    <property type="molecule type" value="Genomic_DNA"/>
</dbReference>
<evidence type="ECO:0000313" key="11">
    <source>
        <dbReference type="EMBL" id="CAL5998389.1"/>
    </source>
</evidence>
<comment type="caution">
    <text evidence="10">The sequence shown here is derived from an EMBL/GenBank/DDBJ whole genome shotgun (WGS) entry which is preliminary data.</text>
</comment>
<evidence type="ECO:0000259" key="8">
    <source>
        <dbReference type="Pfam" id="PF12359"/>
    </source>
</evidence>
<dbReference type="Pfam" id="PF20255">
    <property type="entry name" value="DUF6606"/>
    <property type="match status" value="1"/>
</dbReference>
<accession>A0AA86N4W5</accession>
<feature type="domain" description="DUF6606" evidence="9">
    <location>
        <begin position="17"/>
        <end position="266"/>
    </location>
</feature>
<dbReference type="InterPro" id="IPR051346">
    <property type="entry name" value="OTU_Deubiquitinase"/>
</dbReference>
<evidence type="ECO:0000256" key="2">
    <source>
        <dbReference type="ARBA" id="ARBA00012759"/>
    </source>
</evidence>
<dbReference type="EC" id="3.4.19.12" evidence="2"/>
<keyword evidence="12" id="KW-1185">Reference proteome</keyword>
<dbReference type="GO" id="GO:0004843">
    <property type="term" value="F:cysteine-type deubiquitinase activity"/>
    <property type="evidence" value="ECO:0007669"/>
    <property type="project" value="UniProtKB-EC"/>
</dbReference>
<dbReference type="InterPro" id="IPR022105">
    <property type="entry name" value="DUF3645"/>
</dbReference>
<reference evidence="11 12" key="2">
    <citation type="submission" date="2024-07" db="EMBL/GenBank/DDBJ databases">
        <authorList>
            <person name="Akdeniz Z."/>
        </authorList>
    </citation>
    <scope>NUCLEOTIDE SEQUENCE [LARGE SCALE GENOMIC DNA]</scope>
</reference>
<reference evidence="10" key="1">
    <citation type="submission" date="2023-06" db="EMBL/GenBank/DDBJ databases">
        <authorList>
            <person name="Kurt Z."/>
        </authorList>
    </citation>
    <scope>NUCLEOTIDE SEQUENCE</scope>
</reference>
<dbReference type="EMBL" id="CAXDID020000038">
    <property type="protein sequence ID" value="CAL5998389.1"/>
    <property type="molecule type" value="Genomic_DNA"/>
</dbReference>
<feature type="domain" description="DUF3638" evidence="7">
    <location>
        <begin position="1934"/>
        <end position="2156"/>
    </location>
</feature>
<dbReference type="InterPro" id="IPR046541">
    <property type="entry name" value="DUF6606"/>
</dbReference>
<name>A0AA86N4W5_9EUKA</name>
<dbReference type="Pfam" id="PF12359">
    <property type="entry name" value="DUF3645"/>
    <property type="match status" value="1"/>
</dbReference>
<dbReference type="PANTHER" id="PTHR13367">
    <property type="entry name" value="UBIQUITIN THIOESTERASE"/>
    <property type="match status" value="1"/>
</dbReference>
<organism evidence="10">
    <name type="scientific">Hexamita inflata</name>
    <dbReference type="NCBI Taxonomy" id="28002"/>
    <lineage>
        <taxon>Eukaryota</taxon>
        <taxon>Metamonada</taxon>
        <taxon>Diplomonadida</taxon>
        <taxon>Hexamitidae</taxon>
        <taxon>Hexamitinae</taxon>
        <taxon>Hexamita</taxon>
    </lineage>
</organism>
<evidence type="ECO:0000259" key="7">
    <source>
        <dbReference type="Pfam" id="PF12340"/>
    </source>
</evidence>
<comment type="catalytic activity">
    <reaction evidence="1">
        <text>Thiol-dependent hydrolysis of ester, thioester, amide, peptide and isopeptide bonds formed by the C-terminal Gly of ubiquitin (a 76-residue protein attached to proteins as an intracellular targeting signal).</text>
        <dbReference type="EC" id="3.4.19.12"/>
    </reaction>
</comment>
<evidence type="ECO:0000256" key="4">
    <source>
        <dbReference type="ARBA" id="ARBA00022786"/>
    </source>
</evidence>
<dbReference type="InterPro" id="IPR022099">
    <property type="entry name" value="DUF3638"/>
</dbReference>
<gene>
    <name evidence="11" type="ORF">HINF_LOCUS15709</name>
    <name evidence="10" type="ORF">HINF_LOCUS259</name>
</gene>
<keyword evidence="5" id="KW-0378">Hydrolase</keyword>
<evidence type="ECO:0000256" key="5">
    <source>
        <dbReference type="ARBA" id="ARBA00022801"/>
    </source>
</evidence>
<protein>
    <recommendedName>
        <fullName evidence="2">ubiquitinyl hydrolase 1</fullName>
        <ecNumber evidence="2">3.4.19.12</ecNumber>
    </recommendedName>
</protein>
<dbReference type="PANTHER" id="PTHR13367:SF33">
    <property type="entry name" value="P-LOOP CONTAINING NUCLEOSIDE TRIPHOSPHATE HYDROLASE PROTEIN"/>
    <property type="match status" value="1"/>
</dbReference>
<keyword evidence="4" id="KW-0833">Ubl conjugation pathway</keyword>
<keyword evidence="6" id="KW-0788">Thiol protease</keyword>
<proteinExistence type="predicted"/>
<sequence>MNLFDASVTANDLFNTINNIFLIRNLPSSAQDSNIGYTIVSMFKDFQKSNYFPDELKQLNTVHYMMQLDGNLAEQLPILMRDLQMSEVIPIYLQAQNCLLFIEKTSDGYYLSSCKVQLDTEYAMKAPFIRQIPQYTYSCSNLNFNENILNQFQELSHKIFPQAQVKAEKGGNETVETREALKPIMVDEILIPQLLTSDSKPVQNNNQIEFLYEDEIRWNNAYAPFRRSGYYLALLMSLHYECKKKFGELGDLYFQLLEVLFMSGFCQFTSDLEGNTLFDVMKITQNKLNEINIKSKTLKLDNNLVSDTQTKVLQKLKQIYQALLYKQNTVFQNECEQTKLIPIAMFSNNDTIIDLNDQIQKYIKQSLNPVNVTLNVENKFPFDYIQIVHNQIPAFKVYKNPAAMYMHLFQHQEWVFNSFEAYLNQQTLDITKIRKYFEQFYENHIQAFKTQNNVFQVSRMLLACSLMICEFDRYCCVQTPILQLYKCSLSTQKFEKQLCLKTKQELDILNKVISYIYQRNCNAEFSSTIISPNIDENSFSTFYARSDARMQQYILDLIKIDVENVEKKYAQFNLVKNDWNLLMCDVAKMECDNYVNISEGRIIHDRNCKKCALEKQADNMVVSVYEHNLPDNINYRNAIAFEKLAPFHLVVLREIQCVFYCSQSNPSKYKWNTILNFNNYQEKFILSSDYKQYSRSHYSKVGMAFRSQEDCIVANSCNCIFQECVCPDYGQEIIIQIDQNSDYKVLDFAINKTDHEENQIIALQDQCPQQLSKPEFLEFGLLRSGENIQLQNIFRILKGETLSLNNFETYYLIQMAMNQIGSVVEGQRPSMKDYDNEDLILELLEAIKHKIESYQNNWTYNLAVLNITQIVVKIASIKLDYCQHIQDTIIFILTKIININHIWIQEIQSKKSAQLANQLLNVSSSTIMCYQIDQQYYNYIINDDNIFKLYSALKVQFESMKLAQNNKNLLNFNQQIINETFITIRNVNSKLNPRQILEAIIKLVSVQWSASQQLSLSKWKQFGQNQNIYYYNLQDTLIQFDIQFGQFLINGEAQSQLPIKITQNQNFQQLFQQSNVICCKCGQNKYSYADQEKTYFFKQNNDEVYINCEFSNGESYLFIPRHAVTNIKVPYYIIQNYNHWYNNKTQELLFCQGSIEDSEYKYNCVSKQIIRSKQPHLSVIDHSNEVSKSTLKYFNCIEQEEFSLLIYDKDQNLGYIELIRPQLRYYNTKEGFKSVEYENFYVNQYQQIGVFVGLQQKLLLIHKFSNEYIYIVPNGNVSYSKEADIMKVKIDQQYSRPKKVFSIKLNPLFKILQAEESLLAQLYLALLCAVTSSYMPDNFTQISGIEYAVQILQQKCCQGLEPLQKDELNILSELQKLAPAREYYPAHLKVMQKVIYNPNLLEHQQLDMLKIIAQKIIKNRQEFLFLFEQEDKIQVNTKFTVIENNSLTHQYSQKLEIFYNMVHETKTIQQLDNQVTQINFTNYIINNNILIGSQNVLQQIDFTQTYEYLKQIKNIWKEKLDFTSLCSQYDILKEFNQNWLSIYQNIITEQISKQEILTLCCLGLQQGINQQYLNQLTLVHNFRQQFPKIPEHDFYNDIEQNDFNSKTICELLILLCMKLTDYQKTQKFEGIQFTTYQYTCTPIMTKEYSQWLDKLEQIYKRVVLNEAMEVTKLVEQCWPDNIEAIQQLQFNGTVLKLKDNQKKEFYCLVQKWKKNYDLHNFFKSINQIQLQLKEVVINPYKFQIHELYQTFIKSQKLTLKDQLRFDSYDLKFKKQENLTETFLQTDSVPFPLVKIENTNLSNQYYLELQKSWDLYHTNITNIEQDKKFNQNTIKQQYIQKMHQLYQQFYIKLQNYYLQMNKKNTTYFDTQFQLYTELQILTQINYSDQNRFKQILDIAIELTYIQQAMRIIKYIDSGPQFYIFAQQESEEPGYTNWNPQDHPLWVLLQIQCDCMIRKKQVEVALEMMNPKSNLNSVMQLNMGEGKTCIIIPMIALELSTKEQLCRLIVLRQVFYINYIQLKFKLGQLLCRSVLYTQFSRQTRFSPTNIELLSKLYQQCLDKRAILVSQPEYISSYKLKVQESTLINRIDVADVLFKQQQWLDQHVRDILDESDEILSHKYQMIYTIGKQVNITGGNNRWLIIEQVLQCVLKIANDMSIKYPESTLCIKHQSQSQYQFMELRFINDRVNQKFIDNIATEVIKGKTEILIPQDLTSPMLFQIEQFLTRDISEEQHKKVISILNEHNCANTFLQLKGLLKQQVLYQALTKRWSVNYGVSTTNGKRMAVPFKAKDVASDRTEFGHVDTALILTLLSYYYTGLTYDMVKKVLVDVEALEDPEAIYSTFIMGSQFESVPKQFRQFNGINLKDDQQLLKSVYPVLKYNTRVINFWVNTNVFNKETKQFPQKLTTGAPQLCEKRNLLTTGFSGTNDTKLLLPLSIQQNDLDVLKQTNGEILFRMLKPENDQYCNILNENVSLQVIQHTIKTKCKVILDVGAVMIEMNNQQIAKKWLSLVNDEKIRAAIFINEQNKIMVVDHHNNETELMLSPFANNLGACIIYIDDIHTRGTDLKIPLQTKACVTLGMGVTKDKLVQGCMRMRQLGKGHSISFVAVSDVNKQIQQLFENQKIGVKQVMQWACNNSINVLKTGLVHWIWTQFHYIEKHYLTQVINSNMDNIENISKHYPDDDIQELMHLYGQYMNNLNAHDISLRIFQIFKHKANLLIDKYNMPIKDDYNAIMNKTEEYGMDITGSIQNLDEQQEREIELEIEQETEKQVKKRAQFVSVMKNQVDKNLIKLFKNDQTYQFSLMQMHLSRIIKKQLPFTSDIFMSSDFANVSDSALILKPVRWILLANGKVYVISSFEANILRDYIEESPFKLIPFQGKYKVTQKNIHTNPKLHLPPANEQLSDNQEQLLLLFAGNLYFENNFEQQKYCKQFNYLPQPRTQLEQTLVDNGLTMNGQLITDDLQFSVADAQFELSAFYWECDYCFSHVYRVVVKGMKVQFE</sequence>
<dbReference type="GO" id="GO:0006508">
    <property type="term" value="P:proteolysis"/>
    <property type="evidence" value="ECO:0007669"/>
    <property type="project" value="UniProtKB-KW"/>
</dbReference>
<evidence type="ECO:0000313" key="12">
    <source>
        <dbReference type="Proteomes" id="UP001642409"/>
    </source>
</evidence>
<dbReference type="Proteomes" id="UP001642409">
    <property type="component" value="Unassembled WGS sequence"/>
</dbReference>
<dbReference type="Pfam" id="PF12340">
    <property type="entry name" value="DUF3638"/>
    <property type="match status" value="1"/>
</dbReference>